<comment type="subcellular location">
    <subcellularLocation>
        <location evidence="1">Cell membrane</location>
    </subcellularLocation>
</comment>
<keyword evidence="4" id="KW-1185">Reference proteome</keyword>
<dbReference type="RefSeq" id="WP_283078601.1">
    <property type="nucleotide sequence ID" value="NZ_CP121671.1"/>
</dbReference>
<organism evidence="3 4">
    <name type="scientific">Halobacillus naozhouensis</name>
    <dbReference type="NCBI Taxonomy" id="554880"/>
    <lineage>
        <taxon>Bacteria</taxon>
        <taxon>Bacillati</taxon>
        <taxon>Bacillota</taxon>
        <taxon>Bacilli</taxon>
        <taxon>Bacillales</taxon>
        <taxon>Bacillaceae</taxon>
        <taxon>Halobacillus</taxon>
    </lineage>
</organism>
<feature type="transmembrane region" description="Helical" evidence="2">
    <location>
        <begin position="120"/>
        <end position="139"/>
    </location>
</feature>
<name>A0ABY8J2C8_9BACI</name>
<keyword evidence="2" id="KW-1133">Transmembrane helix</keyword>
<comment type="function">
    <text evidence="1">Probable aspartic protease that is responsible for the proteolytic cleavage of the RNA polymerase sigma E factor (SigE/spoIIGB) to yield the active peptide in the mother cell during sporulation. Responds to a signal from the forespore that is triggered by the extracellular signal protein SpoIIR.</text>
</comment>
<keyword evidence="1" id="KW-0645">Protease</keyword>
<dbReference type="Proteomes" id="UP001221597">
    <property type="component" value="Chromosome"/>
</dbReference>
<evidence type="ECO:0000256" key="2">
    <source>
        <dbReference type="SAM" id="Phobius"/>
    </source>
</evidence>
<keyword evidence="1 2" id="KW-0472">Membrane</keyword>
<sequence length="294" mass="33142">MNVFMDGMILYLTQGLTRAKTTNKRLIAAALFASCIVPITVYMPHIWLTSALGKLFFSLIIIYMAFSFKSIQSFIIQWLTFYFVTFAIGGALLGIHFFLNSRVEFDGSTMITFSSGYGDPVSWVLVCVGFPLSWLFTKWRMEQVQAHKMKTEDLYNVTVSFDGKQANCTGLVDSGNQLIDPISKKMVFLADLHVWKQLLAEQDLEYVKTDQVLEHLEELSPEVQSAVRVVPYQGAGSLGQLMVTFFVESITIHTNEGQLKVDQPLLGVQQHDLTHDQMYQILIHPHASLKGITA</sequence>
<keyword evidence="1" id="KW-0064">Aspartyl protease</keyword>
<evidence type="ECO:0000256" key="1">
    <source>
        <dbReference type="PIRNR" id="PIRNR018571"/>
    </source>
</evidence>
<keyword evidence="1" id="KW-1003">Cell membrane</keyword>
<evidence type="ECO:0000313" key="3">
    <source>
        <dbReference type="EMBL" id="WFT76652.1"/>
    </source>
</evidence>
<proteinExistence type="inferred from homology"/>
<reference evidence="3 4" key="1">
    <citation type="submission" date="2023-04" db="EMBL/GenBank/DDBJ databases">
        <title>Genome sequence of Halobacillus naozhouensis KACC 21980.</title>
        <authorList>
            <person name="Kim S."/>
            <person name="Heo J."/>
            <person name="Kwon S.-W."/>
        </authorList>
    </citation>
    <scope>NUCLEOTIDE SEQUENCE [LARGE SCALE GENOMIC DNA]</scope>
    <source>
        <strain evidence="3 4">KCTC 13234</strain>
    </source>
</reference>
<dbReference type="EC" id="3.4.23.-" evidence="1"/>
<comment type="similarity">
    <text evidence="1">Belongs to the peptidase U4 family.</text>
</comment>
<gene>
    <name evidence="3" type="primary">spoIIGA</name>
    <name evidence="3" type="ORF">P9989_09960</name>
</gene>
<comment type="subunit">
    <text evidence="1">Self-associates. Interacts with SigE. Interacts with SpoIIR.</text>
</comment>
<evidence type="ECO:0000313" key="4">
    <source>
        <dbReference type="Proteomes" id="UP001221597"/>
    </source>
</evidence>
<feature type="transmembrane region" description="Helical" evidence="2">
    <location>
        <begin position="26"/>
        <end position="45"/>
    </location>
</feature>
<dbReference type="PIRSF" id="PIRSF018571">
    <property type="entry name" value="SpoIIGA"/>
    <property type="match status" value="1"/>
</dbReference>
<keyword evidence="1" id="KW-0378">Hydrolase</keyword>
<dbReference type="NCBIfam" id="TIGR02854">
    <property type="entry name" value="spore_II_GA"/>
    <property type="match status" value="1"/>
</dbReference>
<protein>
    <recommendedName>
        <fullName evidence="1">Sporulation sigma-E factor-processing peptidase</fullName>
        <ecNumber evidence="1">3.4.23.-</ecNumber>
    </recommendedName>
    <alternativeName>
        <fullName evidence="1">Membrane-associated aspartic protease</fullName>
    </alternativeName>
    <alternativeName>
        <fullName evidence="1">Stage II sporulation protein GA</fullName>
    </alternativeName>
</protein>
<accession>A0ABY8J2C8</accession>
<dbReference type="InterPro" id="IPR005081">
    <property type="entry name" value="SpoIIGA"/>
</dbReference>
<feature type="transmembrane region" description="Helical" evidence="2">
    <location>
        <begin position="80"/>
        <end position="100"/>
    </location>
</feature>
<keyword evidence="1" id="KW-0749">Sporulation</keyword>
<dbReference type="EMBL" id="CP121671">
    <property type="protein sequence ID" value="WFT76652.1"/>
    <property type="molecule type" value="Genomic_DNA"/>
</dbReference>
<keyword evidence="2" id="KW-0812">Transmembrane</keyword>
<feature type="transmembrane region" description="Helical" evidence="2">
    <location>
        <begin position="51"/>
        <end position="68"/>
    </location>
</feature>
<dbReference type="Pfam" id="PF03419">
    <property type="entry name" value="Peptidase_U4"/>
    <property type="match status" value="1"/>
</dbReference>